<name>A0A7G3G6X2_9NEIS</name>
<protein>
    <submittedName>
        <fullName evidence="2">Uncharacterized protein</fullName>
    </submittedName>
</protein>
<evidence type="ECO:0000313" key="2">
    <source>
        <dbReference type="EMBL" id="QBC42575.1"/>
    </source>
</evidence>
<sequence>MPDVPRYFDDTIHPKNNKIQDVNLNVRQYQDNNNQDVNPLPPVHKGGVTEHFQDEVGSVNHTSMPEPEHVIAHQPSKPSIDIPEIP</sequence>
<dbReference type="RefSeq" id="WP_130105196.1">
    <property type="nucleotide sequence ID" value="NZ_CP025781.1"/>
</dbReference>
<dbReference type="Proteomes" id="UP000515917">
    <property type="component" value="Chromosome"/>
</dbReference>
<keyword evidence="3" id="KW-1185">Reference proteome</keyword>
<feature type="region of interest" description="Disordered" evidence="1">
    <location>
        <begin position="60"/>
        <end position="86"/>
    </location>
</feature>
<dbReference type="EMBL" id="CP025781">
    <property type="protein sequence ID" value="QBC42575.1"/>
    <property type="molecule type" value="Genomic_DNA"/>
</dbReference>
<dbReference type="AlphaFoldDB" id="A0A7G3G6X2"/>
<accession>A0A7G3G6X2</accession>
<evidence type="ECO:0000256" key="1">
    <source>
        <dbReference type="SAM" id="MobiDB-lite"/>
    </source>
</evidence>
<proteinExistence type="predicted"/>
<gene>
    <name evidence="2" type="ORF">C1H71_02730</name>
</gene>
<dbReference type="KEGG" id="ifl:C1H71_02730"/>
<reference evidence="2 3" key="1">
    <citation type="submission" date="2018-01" db="EMBL/GenBank/DDBJ databases">
        <title>Genome sequence of Iodobacter sp. strain PCH194 isolated from Indian Trans-Himalaya.</title>
        <authorList>
            <person name="Kumar V."/>
            <person name="Thakur V."/>
            <person name="Kumar S."/>
            <person name="Singh D."/>
        </authorList>
    </citation>
    <scope>NUCLEOTIDE SEQUENCE [LARGE SCALE GENOMIC DNA]</scope>
    <source>
        <strain evidence="2 3">PCH194</strain>
    </source>
</reference>
<organism evidence="2 3">
    <name type="scientific">Iodobacter fluviatilis</name>
    <dbReference type="NCBI Taxonomy" id="537"/>
    <lineage>
        <taxon>Bacteria</taxon>
        <taxon>Pseudomonadati</taxon>
        <taxon>Pseudomonadota</taxon>
        <taxon>Betaproteobacteria</taxon>
        <taxon>Neisseriales</taxon>
        <taxon>Chitinibacteraceae</taxon>
        <taxon>Iodobacter</taxon>
    </lineage>
</organism>
<evidence type="ECO:0000313" key="3">
    <source>
        <dbReference type="Proteomes" id="UP000515917"/>
    </source>
</evidence>